<dbReference type="EMBL" id="JBHTCA010000004">
    <property type="protein sequence ID" value="MFC7408614.1"/>
    <property type="molecule type" value="Genomic_DNA"/>
</dbReference>
<gene>
    <name evidence="7" type="ORF">ACFQPB_07050</name>
</gene>
<dbReference type="Gene3D" id="1.10.357.10">
    <property type="entry name" value="Tetracycline Repressor, domain 2"/>
    <property type="match status" value="1"/>
</dbReference>
<dbReference type="Proteomes" id="UP001596501">
    <property type="component" value="Unassembled WGS sequence"/>
</dbReference>
<evidence type="ECO:0000313" key="7">
    <source>
        <dbReference type="EMBL" id="MFC7408614.1"/>
    </source>
</evidence>
<name>A0ABW2QHM1_9BURK</name>
<dbReference type="InterPro" id="IPR009057">
    <property type="entry name" value="Homeodomain-like_sf"/>
</dbReference>
<accession>A0ABW2QHM1</accession>
<dbReference type="Pfam" id="PF00440">
    <property type="entry name" value="TetR_N"/>
    <property type="match status" value="1"/>
</dbReference>
<protein>
    <submittedName>
        <fullName evidence="7">TetR/AcrR family transcriptional regulator</fullName>
    </submittedName>
</protein>
<feature type="domain" description="HTH tetR-type" evidence="6">
    <location>
        <begin position="39"/>
        <end position="99"/>
    </location>
</feature>
<organism evidence="7 8">
    <name type="scientific">Hydrogenophaga atypica</name>
    <dbReference type="NCBI Taxonomy" id="249409"/>
    <lineage>
        <taxon>Bacteria</taxon>
        <taxon>Pseudomonadati</taxon>
        <taxon>Pseudomonadota</taxon>
        <taxon>Betaproteobacteria</taxon>
        <taxon>Burkholderiales</taxon>
        <taxon>Comamonadaceae</taxon>
        <taxon>Hydrogenophaga</taxon>
    </lineage>
</organism>
<feature type="compositionally biased region" description="Basic and acidic residues" evidence="5">
    <location>
        <begin position="29"/>
        <end position="39"/>
    </location>
</feature>
<keyword evidence="2 4" id="KW-0238">DNA-binding</keyword>
<keyword evidence="3" id="KW-0804">Transcription</keyword>
<evidence type="ECO:0000256" key="4">
    <source>
        <dbReference type="PROSITE-ProRule" id="PRU00335"/>
    </source>
</evidence>
<dbReference type="RefSeq" id="WP_382221179.1">
    <property type="nucleotide sequence ID" value="NZ_JBHTCA010000004.1"/>
</dbReference>
<evidence type="ECO:0000256" key="5">
    <source>
        <dbReference type="SAM" id="MobiDB-lite"/>
    </source>
</evidence>
<evidence type="ECO:0000256" key="2">
    <source>
        <dbReference type="ARBA" id="ARBA00023125"/>
    </source>
</evidence>
<dbReference type="PANTHER" id="PTHR30055:SF234">
    <property type="entry name" value="HTH-TYPE TRANSCRIPTIONAL REGULATOR BETI"/>
    <property type="match status" value="1"/>
</dbReference>
<evidence type="ECO:0000256" key="3">
    <source>
        <dbReference type="ARBA" id="ARBA00023163"/>
    </source>
</evidence>
<evidence type="ECO:0000256" key="1">
    <source>
        <dbReference type="ARBA" id="ARBA00023015"/>
    </source>
</evidence>
<dbReference type="SUPFAM" id="SSF46689">
    <property type="entry name" value="Homeodomain-like"/>
    <property type="match status" value="1"/>
</dbReference>
<feature type="region of interest" description="Disordered" evidence="5">
    <location>
        <begin position="1"/>
        <end position="39"/>
    </location>
</feature>
<reference evidence="8" key="1">
    <citation type="journal article" date="2019" name="Int. J. Syst. Evol. Microbiol.">
        <title>The Global Catalogue of Microorganisms (GCM) 10K type strain sequencing project: providing services to taxonomists for standard genome sequencing and annotation.</title>
        <authorList>
            <consortium name="The Broad Institute Genomics Platform"/>
            <consortium name="The Broad Institute Genome Sequencing Center for Infectious Disease"/>
            <person name="Wu L."/>
            <person name="Ma J."/>
        </authorList>
    </citation>
    <scope>NUCLEOTIDE SEQUENCE [LARGE SCALE GENOMIC DNA]</scope>
    <source>
        <strain evidence="8">CGMCC 1.12371</strain>
    </source>
</reference>
<comment type="caution">
    <text evidence="7">The sequence shown here is derived from an EMBL/GenBank/DDBJ whole genome shotgun (WGS) entry which is preliminary data.</text>
</comment>
<dbReference type="PANTHER" id="PTHR30055">
    <property type="entry name" value="HTH-TYPE TRANSCRIPTIONAL REGULATOR RUTR"/>
    <property type="match status" value="1"/>
</dbReference>
<keyword evidence="8" id="KW-1185">Reference proteome</keyword>
<feature type="DNA-binding region" description="H-T-H motif" evidence="4">
    <location>
        <begin position="62"/>
        <end position="81"/>
    </location>
</feature>
<sequence length="242" mass="27510">MTQPQRGPTATSPANKGASSTADTGVNLYRREPRQARSREMTERILRATIEHLEEEGGRTLTTNHIARRAGVDIASLYRYYGSKEAILVELTERWIAGIQAIHDRHLERMLNGMPLLAMLRSVTHDIEHMPEGRWAYQELAHLMETLPPLRALEDAHSARIVDFWAKALQHHGSDWPLQRLRVLSRLFYVQIDAALMLAAQLPAAEAADVRRWHGRAVVRLLRQALPRRHLKPGSPPRQGLC</sequence>
<keyword evidence="1" id="KW-0805">Transcription regulation</keyword>
<dbReference type="PRINTS" id="PR00455">
    <property type="entry name" value="HTHTETR"/>
</dbReference>
<dbReference type="InterPro" id="IPR001647">
    <property type="entry name" value="HTH_TetR"/>
</dbReference>
<evidence type="ECO:0000259" key="6">
    <source>
        <dbReference type="PROSITE" id="PS50977"/>
    </source>
</evidence>
<dbReference type="InterPro" id="IPR050109">
    <property type="entry name" value="HTH-type_TetR-like_transc_reg"/>
</dbReference>
<dbReference type="PROSITE" id="PS50977">
    <property type="entry name" value="HTH_TETR_2"/>
    <property type="match status" value="1"/>
</dbReference>
<evidence type="ECO:0000313" key="8">
    <source>
        <dbReference type="Proteomes" id="UP001596501"/>
    </source>
</evidence>
<feature type="compositionally biased region" description="Polar residues" evidence="5">
    <location>
        <begin position="1"/>
        <end position="24"/>
    </location>
</feature>
<proteinExistence type="predicted"/>